<accession>A0A918PM59</accession>
<evidence type="ECO:0000256" key="13">
    <source>
        <dbReference type="ARBA" id="ARBA00023264"/>
    </source>
</evidence>
<comment type="caution">
    <text evidence="17">The sequence shown here is derived from an EMBL/GenBank/DDBJ whole genome shotgun (WGS) entry which is preliminary data.</text>
</comment>
<protein>
    <recommendedName>
        <fullName evidence="5">CDP-diacylglycerol--serine O-phosphatidyltransferase</fullName>
        <ecNumber evidence="4">2.7.8.8</ecNumber>
    </recommendedName>
    <alternativeName>
        <fullName evidence="14">Phosphatidylserine synthase</fullName>
    </alternativeName>
</protein>
<evidence type="ECO:0000256" key="11">
    <source>
        <dbReference type="ARBA" id="ARBA00023136"/>
    </source>
</evidence>
<dbReference type="GO" id="GO:0016020">
    <property type="term" value="C:membrane"/>
    <property type="evidence" value="ECO:0007669"/>
    <property type="project" value="InterPro"/>
</dbReference>
<evidence type="ECO:0000256" key="1">
    <source>
        <dbReference type="ARBA" id="ARBA00000287"/>
    </source>
</evidence>
<evidence type="ECO:0000256" key="9">
    <source>
        <dbReference type="ARBA" id="ARBA00022989"/>
    </source>
</evidence>
<dbReference type="GO" id="GO:0012505">
    <property type="term" value="C:endomembrane system"/>
    <property type="evidence" value="ECO:0007669"/>
    <property type="project" value="UniProtKB-SubCell"/>
</dbReference>
<keyword evidence="6" id="KW-0444">Lipid biosynthesis</keyword>
<dbReference type="GO" id="GO:0003882">
    <property type="term" value="F:CDP-diacylglycerol-serine O-phosphatidyltransferase activity"/>
    <property type="evidence" value="ECO:0007669"/>
    <property type="project" value="UniProtKB-EC"/>
</dbReference>
<comment type="similarity">
    <text evidence="3 15">Belongs to the CDP-alcohol phosphatidyltransferase class-I family.</text>
</comment>
<sequence length="235" mass="26095">MTIKKHIPNAITCLNLACGLAGINEVFAGNFYMATYLMLAAAVFDFLDGMVARLLNAYSEIGKQLDSLADMVTFGVLPTFIVFHLLLIIFPEGYIPYLAFVIGIQSAMRLAKFNIDTRQTDQFIGLPTPANALLIATLPFMAEEFTWAQSLIENYYFLLGLILVLSYLLTAELPLIALKFKNFSLQDNVYRYVLILIGVICLILYGLAGVPFIIIGYILLSLVERLAKPSHEPAP</sequence>
<evidence type="ECO:0000313" key="17">
    <source>
        <dbReference type="EMBL" id="GGZ14407.1"/>
    </source>
</evidence>
<dbReference type="Gene3D" id="1.20.120.1760">
    <property type="match status" value="1"/>
</dbReference>
<keyword evidence="10" id="KW-0443">Lipid metabolism</keyword>
<dbReference type="AlphaFoldDB" id="A0A918PM59"/>
<dbReference type="InterPro" id="IPR000462">
    <property type="entry name" value="CDP-OH_P_trans"/>
</dbReference>
<keyword evidence="13" id="KW-1208">Phospholipid metabolism</keyword>
<gene>
    <name evidence="17" type="ORF">GCM10007049_02830</name>
</gene>
<dbReference type="NCBIfam" id="TIGR00473">
    <property type="entry name" value="pssA"/>
    <property type="match status" value="1"/>
</dbReference>
<evidence type="ECO:0000256" key="14">
    <source>
        <dbReference type="ARBA" id="ARBA00032361"/>
    </source>
</evidence>
<organism evidence="17 18">
    <name type="scientific">Echinicola pacifica</name>
    <dbReference type="NCBI Taxonomy" id="346377"/>
    <lineage>
        <taxon>Bacteria</taxon>
        <taxon>Pseudomonadati</taxon>
        <taxon>Bacteroidota</taxon>
        <taxon>Cytophagia</taxon>
        <taxon>Cytophagales</taxon>
        <taxon>Cyclobacteriaceae</taxon>
        <taxon>Echinicola</taxon>
    </lineage>
</organism>
<dbReference type="Proteomes" id="UP000619457">
    <property type="component" value="Unassembled WGS sequence"/>
</dbReference>
<dbReference type="EMBL" id="BMWX01000001">
    <property type="protein sequence ID" value="GGZ14407.1"/>
    <property type="molecule type" value="Genomic_DNA"/>
</dbReference>
<dbReference type="InterPro" id="IPR004533">
    <property type="entry name" value="CDP-diaglyc--ser_O-PTrfase"/>
</dbReference>
<evidence type="ECO:0000313" key="18">
    <source>
        <dbReference type="Proteomes" id="UP000619457"/>
    </source>
</evidence>
<evidence type="ECO:0000256" key="7">
    <source>
        <dbReference type="ARBA" id="ARBA00022679"/>
    </source>
</evidence>
<feature type="transmembrane region" description="Helical" evidence="16">
    <location>
        <begin position="123"/>
        <end position="142"/>
    </location>
</feature>
<dbReference type="EC" id="2.7.8.8" evidence="4"/>
<evidence type="ECO:0000256" key="16">
    <source>
        <dbReference type="SAM" id="Phobius"/>
    </source>
</evidence>
<keyword evidence="11 16" id="KW-0472">Membrane</keyword>
<keyword evidence="8 16" id="KW-0812">Transmembrane</keyword>
<evidence type="ECO:0000256" key="5">
    <source>
        <dbReference type="ARBA" id="ARBA00017171"/>
    </source>
</evidence>
<evidence type="ECO:0000256" key="3">
    <source>
        <dbReference type="ARBA" id="ARBA00010441"/>
    </source>
</evidence>
<dbReference type="Pfam" id="PF01066">
    <property type="entry name" value="CDP-OH_P_transf"/>
    <property type="match status" value="1"/>
</dbReference>
<name>A0A918PM59_9BACT</name>
<feature type="transmembrane region" description="Helical" evidence="16">
    <location>
        <begin position="189"/>
        <end position="220"/>
    </location>
</feature>
<reference evidence="17" key="1">
    <citation type="journal article" date="2014" name="Int. J. Syst. Evol. Microbiol.">
        <title>Complete genome sequence of Corynebacterium casei LMG S-19264T (=DSM 44701T), isolated from a smear-ripened cheese.</title>
        <authorList>
            <consortium name="US DOE Joint Genome Institute (JGI-PGF)"/>
            <person name="Walter F."/>
            <person name="Albersmeier A."/>
            <person name="Kalinowski J."/>
            <person name="Ruckert C."/>
        </authorList>
    </citation>
    <scope>NUCLEOTIDE SEQUENCE</scope>
    <source>
        <strain evidence="17">KCTC 12368</strain>
    </source>
</reference>
<evidence type="ECO:0000256" key="6">
    <source>
        <dbReference type="ARBA" id="ARBA00022516"/>
    </source>
</evidence>
<evidence type="ECO:0000256" key="4">
    <source>
        <dbReference type="ARBA" id="ARBA00013174"/>
    </source>
</evidence>
<evidence type="ECO:0000256" key="10">
    <source>
        <dbReference type="ARBA" id="ARBA00023098"/>
    </source>
</evidence>
<dbReference type="InterPro" id="IPR050324">
    <property type="entry name" value="CDP-alcohol_PTase-I"/>
</dbReference>
<dbReference type="PANTHER" id="PTHR14269:SF61">
    <property type="entry name" value="CDP-DIACYLGLYCEROL--SERINE O-PHOSPHATIDYLTRANSFERASE"/>
    <property type="match status" value="1"/>
</dbReference>
<dbReference type="InterPro" id="IPR048254">
    <property type="entry name" value="CDP_ALCOHOL_P_TRANSF_CS"/>
</dbReference>
<keyword evidence="7 15" id="KW-0808">Transferase</keyword>
<keyword evidence="12" id="KW-0594">Phospholipid biosynthesis</keyword>
<evidence type="ECO:0000256" key="15">
    <source>
        <dbReference type="RuleBase" id="RU003750"/>
    </source>
</evidence>
<comment type="subcellular location">
    <subcellularLocation>
        <location evidence="2">Endomembrane system</location>
        <topology evidence="2">Multi-pass membrane protein</topology>
    </subcellularLocation>
</comment>
<evidence type="ECO:0000256" key="2">
    <source>
        <dbReference type="ARBA" id="ARBA00004127"/>
    </source>
</evidence>
<dbReference type="RefSeq" id="WP_018474482.1">
    <property type="nucleotide sequence ID" value="NZ_BMWX01000001.1"/>
</dbReference>
<dbReference type="PROSITE" id="PS00379">
    <property type="entry name" value="CDP_ALCOHOL_P_TRANSF"/>
    <property type="match status" value="1"/>
</dbReference>
<keyword evidence="9 16" id="KW-1133">Transmembrane helix</keyword>
<proteinExistence type="inferred from homology"/>
<keyword evidence="18" id="KW-1185">Reference proteome</keyword>
<comment type="catalytic activity">
    <reaction evidence="1">
        <text>a CDP-1,2-diacyl-sn-glycerol + L-serine = a 1,2-diacyl-sn-glycero-3-phospho-L-serine + CMP + H(+)</text>
        <dbReference type="Rhea" id="RHEA:16913"/>
        <dbReference type="ChEBI" id="CHEBI:15378"/>
        <dbReference type="ChEBI" id="CHEBI:33384"/>
        <dbReference type="ChEBI" id="CHEBI:57262"/>
        <dbReference type="ChEBI" id="CHEBI:58332"/>
        <dbReference type="ChEBI" id="CHEBI:60377"/>
        <dbReference type="EC" id="2.7.8.8"/>
    </reaction>
</comment>
<dbReference type="GO" id="GO:0008654">
    <property type="term" value="P:phospholipid biosynthetic process"/>
    <property type="evidence" value="ECO:0007669"/>
    <property type="project" value="UniProtKB-KW"/>
</dbReference>
<reference evidence="17" key="2">
    <citation type="submission" date="2020-09" db="EMBL/GenBank/DDBJ databases">
        <authorList>
            <person name="Sun Q."/>
            <person name="Kim S."/>
        </authorList>
    </citation>
    <scope>NUCLEOTIDE SEQUENCE</scope>
    <source>
        <strain evidence="17">KCTC 12368</strain>
    </source>
</reference>
<evidence type="ECO:0000256" key="8">
    <source>
        <dbReference type="ARBA" id="ARBA00022692"/>
    </source>
</evidence>
<dbReference type="InterPro" id="IPR043130">
    <property type="entry name" value="CDP-OH_PTrfase_TM_dom"/>
</dbReference>
<evidence type="ECO:0000256" key="12">
    <source>
        <dbReference type="ARBA" id="ARBA00023209"/>
    </source>
</evidence>
<feature type="transmembrane region" description="Helical" evidence="16">
    <location>
        <begin position="154"/>
        <end position="177"/>
    </location>
</feature>
<dbReference type="PANTHER" id="PTHR14269">
    <property type="entry name" value="CDP-DIACYLGLYCEROL--GLYCEROL-3-PHOSPHATE 3-PHOSPHATIDYLTRANSFERASE-RELATED"/>
    <property type="match status" value="1"/>
</dbReference>